<evidence type="ECO:0000313" key="1">
    <source>
        <dbReference type="EMBL" id="PCE62608.1"/>
    </source>
</evidence>
<dbReference type="EMBL" id="NBWU01000008">
    <property type="protein sequence ID" value="PCE62608.1"/>
    <property type="molecule type" value="Genomic_DNA"/>
</dbReference>
<dbReference type="AlphaFoldDB" id="A0A2A4G3P5"/>
<sequence>MKFTRKAIEFIGMSVQPDTKLTHSGQCVSNHISSLIEKKEPFLVARIGATEFKCLSGYLNESKGFNKYAAYLLGKTDTLKIDSSVIYQANQWSGIFPAERTIIDRFSELTLRDIKEVDVLGVWLKEEHLLSHEIHDKVRVPLADLEPYYHQIPWSKSLENKKVLVIHPFAETIKEQYKRHEKLFPEKDVLPNFELSIIKSVQSIAGEKVEFNNWFDALEHMKCQMDHIDYDIAIIGCGAYGLSLGAHAKRSGKQAVHLGGATQILFGIKGSRWDSHPFISKLYNNFWVRPSKNESPKNKSVVEDACYW</sequence>
<evidence type="ECO:0000313" key="2">
    <source>
        <dbReference type="Proteomes" id="UP000219559"/>
    </source>
</evidence>
<dbReference type="SUPFAM" id="SSF51905">
    <property type="entry name" value="FAD/NAD(P)-binding domain"/>
    <property type="match status" value="1"/>
</dbReference>
<accession>A0A2A4G3P5</accession>
<proteinExistence type="predicted"/>
<comment type="caution">
    <text evidence="1">The sequence shown here is derived from an EMBL/GenBank/DDBJ whole genome shotgun (WGS) entry which is preliminary data.</text>
</comment>
<organism evidence="1 2">
    <name type="scientific">Sediminicola luteus</name>
    <dbReference type="NCBI Taxonomy" id="319238"/>
    <lineage>
        <taxon>Bacteria</taxon>
        <taxon>Pseudomonadati</taxon>
        <taxon>Bacteroidota</taxon>
        <taxon>Flavobacteriia</taxon>
        <taxon>Flavobacteriales</taxon>
        <taxon>Flavobacteriaceae</taxon>
        <taxon>Sediminicola</taxon>
    </lineage>
</organism>
<protein>
    <submittedName>
        <fullName evidence="1">Uncharacterized protein</fullName>
    </submittedName>
</protein>
<keyword evidence="2" id="KW-1185">Reference proteome</keyword>
<dbReference type="InterPro" id="IPR036188">
    <property type="entry name" value="FAD/NAD-bd_sf"/>
</dbReference>
<gene>
    <name evidence="1" type="ORF">B7P33_18420</name>
</gene>
<name>A0A2A4G3P5_9FLAO</name>
<reference evidence="1 2" key="1">
    <citation type="submission" date="2017-04" db="EMBL/GenBank/DDBJ databases">
        <title>A new member of the family Flavobacteriaceae isolated from ascidians.</title>
        <authorList>
            <person name="Chen L."/>
        </authorList>
    </citation>
    <scope>NUCLEOTIDE SEQUENCE [LARGE SCALE GENOMIC DNA]</scope>
    <source>
        <strain evidence="1 2">HQA918</strain>
    </source>
</reference>
<dbReference type="Proteomes" id="UP000219559">
    <property type="component" value="Unassembled WGS sequence"/>
</dbReference>